<dbReference type="InterPro" id="IPR038186">
    <property type="entry name" value="CHAD_dom_sf"/>
</dbReference>
<protein>
    <submittedName>
        <fullName evidence="2">CHAD domain-containing protein</fullName>
    </submittedName>
</protein>
<dbReference type="RefSeq" id="WP_185746250.1">
    <property type="nucleotide sequence ID" value="NZ_BAAAKX010000008.1"/>
</dbReference>
<dbReference type="SMART" id="SM00880">
    <property type="entry name" value="CHAD"/>
    <property type="match status" value="1"/>
</dbReference>
<feature type="domain" description="CHAD" evidence="1">
    <location>
        <begin position="7"/>
        <end position="292"/>
    </location>
</feature>
<dbReference type="PANTHER" id="PTHR39339">
    <property type="entry name" value="SLR1444 PROTEIN"/>
    <property type="match status" value="1"/>
</dbReference>
<evidence type="ECO:0000313" key="2">
    <source>
        <dbReference type="EMBL" id="TQL56836.1"/>
    </source>
</evidence>
<dbReference type="PANTHER" id="PTHR39339:SF1">
    <property type="entry name" value="CHAD DOMAIN-CONTAINING PROTEIN"/>
    <property type="match status" value="1"/>
</dbReference>
<comment type="caution">
    <text evidence="2">The sequence shown here is derived from an EMBL/GenBank/DDBJ whole genome shotgun (WGS) entry which is preliminary data.</text>
</comment>
<dbReference type="Pfam" id="PF05235">
    <property type="entry name" value="CHAD"/>
    <property type="match status" value="1"/>
</dbReference>
<gene>
    <name evidence="2" type="ORF">FB474_3597</name>
</gene>
<evidence type="ECO:0000313" key="3">
    <source>
        <dbReference type="Proteomes" id="UP000319514"/>
    </source>
</evidence>
<evidence type="ECO:0000259" key="1">
    <source>
        <dbReference type="PROSITE" id="PS51708"/>
    </source>
</evidence>
<dbReference type="InterPro" id="IPR007899">
    <property type="entry name" value="CHAD_dom"/>
</dbReference>
<organism evidence="2 3">
    <name type="scientific">Oryzihumus leptocrescens</name>
    <dbReference type="NCBI Taxonomy" id="297536"/>
    <lineage>
        <taxon>Bacteria</taxon>
        <taxon>Bacillati</taxon>
        <taxon>Actinomycetota</taxon>
        <taxon>Actinomycetes</taxon>
        <taxon>Micrococcales</taxon>
        <taxon>Intrasporangiaceae</taxon>
        <taxon>Oryzihumus</taxon>
    </lineage>
</organism>
<dbReference type="AlphaFoldDB" id="A0A542Z918"/>
<reference evidence="2 3" key="1">
    <citation type="submission" date="2019-06" db="EMBL/GenBank/DDBJ databases">
        <title>Sequencing the genomes of 1000 actinobacteria strains.</title>
        <authorList>
            <person name="Klenk H.-P."/>
        </authorList>
    </citation>
    <scope>NUCLEOTIDE SEQUENCE [LARGE SCALE GENOMIC DNA]</scope>
    <source>
        <strain evidence="2 3">DSM 18082</strain>
    </source>
</reference>
<keyword evidence="3" id="KW-1185">Reference proteome</keyword>
<accession>A0A542Z918</accession>
<dbReference type="PROSITE" id="PS51708">
    <property type="entry name" value="CHAD"/>
    <property type="match status" value="1"/>
</dbReference>
<dbReference type="EMBL" id="VFOQ01000002">
    <property type="protein sequence ID" value="TQL56836.1"/>
    <property type="molecule type" value="Genomic_DNA"/>
</dbReference>
<dbReference type="Proteomes" id="UP000319514">
    <property type="component" value="Unassembled WGS sequence"/>
</dbReference>
<proteinExistence type="predicted"/>
<name>A0A542Z918_9MICO</name>
<dbReference type="Gene3D" id="1.40.20.10">
    <property type="entry name" value="CHAD domain"/>
    <property type="match status" value="1"/>
</dbReference>
<sequence>MTALRDEEPAAVAVVGVYLDRQVAALRALGPALVHGDPAAVHDVRVAARRARCTLATFAEVLGASDPEPLLAELRWWGGVVGAVRDVQVLHLRWQPLLAELADVVAADAVAWLEGELGQRQRVAVVALRRVQAGDRHTALVSALASAASLASPPERGLRPAGLVLPGLVRRACRRMDRAARRVDVAGSEESRAHRLHDVRKAAKRARYAAELCAPALGAPAADLAARMESVQEVLGERQDSAHAQQVLLELMSAPGAGGPEGFVCGALWSAEQQLAGAAEEAYPVALGRAEERAVRHWLG</sequence>